<evidence type="ECO:0000313" key="3">
    <source>
        <dbReference type="Proteomes" id="UP001500962"/>
    </source>
</evidence>
<dbReference type="Proteomes" id="UP001500962">
    <property type="component" value="Unassembled WGS sequence"/>
</dbReference>
<keyword evidence="1" id="KW-0472">Membrane</keyword>
<keyword evidence="1" id="KW-1133">Transmembrane helix</keyword>
<accession>A0AAV3SGR3</accession>
<feature type="transmembrane region" description="Helical" evidence="1">
    <location>
        <begin position="24"/>
        <end position="49"/>
    </location>
</feature>
<protein>
    <submittedName>
        <fullName evidence="2">Uncharacterized protein</fullName>
    </submittedName>
</protein>
<name>A0AAV3SGR3_HALDO</name>
<organism evidence="2 3">
    <name type="scientific">Halococcus dombrowskii</name>
    <dbReference type="NCBI Taxonomy" id="179637"/>
    <lineage>
        <taxon>Archaea</taxon>
        <taxon>Methanobacteriati</taxon>
        <taxon>Methanobacteriota</taxon>
        <taxon>Stenosarchaea group</taxon>
        <taxon>Halobacteria</taxon>
        <taxon>Halobacteriales</taxon>
        <taxon>Halococcaceae</taxon>
        <taxon>Halococcus</taxon>
    </lineage>
</organism>
<dbReference type="EMBL" id="BAAADN010000022">
    <property type="protein sequence ID" value="GAA0458877.1"/>
    <property type="molecule type" value="Genomic_DNA"/>
</dbReference>
<proteinExistence type="predicted"/>
<reference evidence="2" key="1">
    <citation type="journal article" date="2014" name="Int. J. Syst. Evol. Microbiol.">
        <title>Complete genome sequence of Corynebacterium casei LMG S-19264T (=DSM 44701T), isolated from a smear-ripened cheese.</title>
        <authorList>
            <consortium name="US DOE Joint Genome Institute (JGI-PGF)"/>
            <person name="Walter F."/>
            <person name="Albersmeier A."/>
            <person name="Kalinowski J."/>
            <person name="Ruckert C."/>
        </authorList>
    </citation>
    <scope>NUCLEOTIDE SEQUENCE</scope>
    <source>
        <strain evidence="2">JCM 12289</strain>
    </source>
</reference>
<feature type="transmembrane region" description="Helical" evidence="1">
    <location>
        <begin position="55"/>
        <end position="76"/>
    </location>
</feature>
<evidence type="ECO:0000256" key="1">
    <source>
        <dbReference type="SAM" id="Phobius"/>
    </source>
</evidence>
<gene>
    <name evidence="2" type="ORF">GCM10008985_13960</name>
</gene>
<keyword evidence="1" id="KW-0812">Transmembrane</keyword>
<sequence>MKNKGHFRFRIVENTPRLVVADPYYTLIAVGQTTVGILAGFVGVIALLVGDGVNTVALGVAVICLLLYIALELTVVRAESLRGRLSLPGADVSETICRLHHHSFRPEGTTIEDRFGLSSRTHPPRMIWRCRRCGEERWLEPGVSPD</sequence>
<dbReference type="RefSeq" id="WP_343749954.1">
    <property type="nucleotide sequence ID" value="NZ_BAAADN010000022.1"/>
</dbReference>
<evidence type="ECO:0000313" key="2">
    <source>
        <dbReference type="EMBL" id="GAA0458877.1"/>
    </source>
</evidence>
<comment type="caution">
    <text evidence="2">The sequence shown here is derived from an EMBL/GenBank/DDBJ whole genome shotgun (WGS) entry which is preliminary data.</text>
</comment>
<dbReference type="AlphaFoldDB" id="A0AAV3SGR3"/>
<reference evidence="2" key="2">
    <citation type="submission" date="2023-12" db="EMBL/GenBank/DDBJ databases">
        <authorList>
            <person name="Sun Q."/>
            <person name="Inoue M."/>
        </authorList>
    </citation>
    <scope>NUCLEOTIDE SEQUENCE</scope>
    <source>
        <strain evidence="2">JCM 12289</strain>
    </source>
</reference>